<reference evidence="1" key="1">
    <citation type="submission" date="2014-02" db="EMBL/GenBank/DDBJ databases">
        <title>Expanding our view of genomic diversity in Candidatus Accumulibacter clades.</title>
        <authorList>
            <person name="Skennerton C.T."/>
            <person name="Barr J.J."/>
            <person name="Slater F.R."/>
            <person name="Bond P.L."/>
            <person name="Tyson G.W."/>
        </authorList>
    </citation>
    <scope>NUCLEOTIDE SEQUENCE [LARGE SCALE GENOMIC DNA]</scope>
</reference>
<gene>
    <name evidence="1" type="ORF">AW11_02222</name>
</gene>
<evidence type="ECO:0000313" key="2">
    <source>
        <dbReference type="Proteomes" id="UP000022141"/>
    </source>
</evidence>
<accession>A0A011RA96</accession>
<dbReference type="Proteomes" id="UP000022141">
    <property type="component" value="Unassembled WGS sequence"/>
</dbReference>
<name>A0A011RA96_ACCRE</name>
<evidence type="ECO:0000313" key="1">
    <source>
        <dbReference type="EMBL" id="EXI88099.1"/>
    </source>
</evidence>
<organism evidence="1 2">
    <name type="scientific">Accumulibacter regalis</name>
    <dbReference type="NCBI Taxonomy" id="522306"/>
    <lineage>
        <taxon>Bacteria</taxon>
        <taxon>Pseudomonadati</taxon>
        <taxon>Pseudomonadota</taxon>
        <taxon>Betaproteobacteria</taxon>
        <taxon>Candidatus Accumulibacter</taxon>
    </lineage>
</organism>
<keyword evidence="2" id="KW-1185">Reference proteome</keyword>
<dbReference type="EMBL" id="JEMY01000028">
    <property type="protein sequence ID" value="EXI88099.1"/>
    <property type="molecule type" value="Genomic_DNA"/>
</dbReference>
<comment type="caution">
    <text evidence="1">The sequence shown here is derived from an EMBL/GenBank/DDBJ whole genome shotgun (WGS) entry which is preliminary data.</text>
</comment>
<sequence>MPKTFSARNAVLFQSANGTSTNPASVVSLNSISVMNSWIASTKKHKTTTSHARNITTMGSRFTNTSGKPAISPICSRIGAPASMPVFANRPGCRKFSIVMAEPVAVMPNPANERNTMLASQLKLLMM</sequence>
<protein>
    <submittedName>
        <fullName evidence="1">Uncharacterized protein</fullName>
    </submittedName>
</protein>
<proteinExistence type="predicted"/>
<dbReference type="AlphaFoldDB" id="A0A011RA96"/>